<dbReference type="SMART" id="SM01228">
    <property type="entry name" value="GIDA_assoc_3"/>
    <property type="match status" value="1"/>
</dbReference>
<reference evidence="6" key="1">
    <citation type="submission" date="2021-07" db="EMBL/GenBank/DDBJ databases">
        <authorList>
            <person name="Catto M.A."/>
            <person name="Jacobson A."/>
            <person name="Kennedy G."/>
            <person name="Labadie P."/>
            <person name="Hunt B.G."/>
            <person name="Srinivasan R."/>
        </authorList>
    </citation>
    <scope>NUCLEOTIDE SEQUENCE</scope>
    <source>
        <strain evidence="6">PL_HMW_Pooled</strain>
        <tissue evidence="6">Head</tissue>
    </source>
</reference>
<dbReference type="InterPro" id="IPR004416">
    <property type="entry name" value="MnmG"/>
</dbReference>
<dbReference type="InterPro" id="IPR047001">
    <property type="entry name" value="MnmG_C_subdom"/>
</dbReference>
<feature type="domain" description="tRNA uridine 5-carboxymethylaminomethyl modification enzyme C-terminal subdomain" evidence="5">
    <location>
        <begin position="591"/>
        <end position="663"/>
    </location>
</feature>
<dbReference type="AlphaFoldDB" id="A0AAE1LA76"/>
<evidence type="ECO:0000256" key="1">
    <source>
        <dbReference type="ARBA" id="ARBA00001974"/>
    </source>
</evidence>
<dbReference type="PANTHER" id="PTHR11806:SF0">
    <property type="entry name" value="PROTEIN MTO1 HOMOLOG, MITOCHONDRIAL"/>
    <property type="match status" value="1"/>
</dbReference>
<dbReference type="FunFam" id="3.50.50.60:FF:000082">
    <property type="entry name" value="protein MTO1 homolog, mitochondrial isoform X1"/>
    <property type="match status" value="1"/>
</dbReference>
<comment type="cofactor">
    <cofactor evidence="1">
        <name>FAD</name>
        <dbReference type="ChEBI" id="CHEBI:57692"/>
    </cofactor>
</comment>
<keyword evidence="7" id="KW-1185">Reference proteome</keyword>
<dbReference type="InterPro" id="IPR036188">
    <property type="entry name" value="FAD/NAD-bd_sf"/>
</dbReference>
<dbReference type="HAMAP" id="MF_00129">
    <property type="entry name" value="MnmG_GidA"/>
    <property type="match status" value="1"/>
</dbReference>
<dbReference type="PRINTS" id="PR00411">
    <property type="entry name" value="PNDRDTASEI"/>
</dbReference>
<comment type="similarity">
    <text evidence="2">Belongs to the MnmG family.</text>
</comment>
<keyword evidence="4" id="KW-0274">FAD</keyword>
<dbReference type="Pfam" id="PF01134">
    <property type="entry name" value="GIDA"/>
    <property type="match status" value="1"/>
</dbReference>
<dbReference type="PROSITE" id="PS01280">
    <property type="entry name" value="GIDA_1"/>
    <property type="match status" value="1"/>
</dbReference>
<evidence type="ECO:0000256" key="3">
    <source>
        <dbReference type="ARBA" id="ARBA00022630"/>
    </source>
</evidence>
<dbReference type="InterPro" id="IPR026904">
    <property type="entry name" value="MnmG_C"/>
</dbReference>
<dbReference type="InterPro" id="IPR002218">
    <property type="entry name" value="MnmG-rel"/>
</dbReference>
<keyword evidence="3" id="KW-0285">Flavoprotein</keyword>
<dbReference type="PANTHER" id="PTHR11806">
    <property type="entry name" value="GLUCOSE INHIBITED DIVISION PROTEIN A"/>
    <property type="match status" value="1"/>
</dbReference>
<dbReference type="InterPro" id="IPR020595">
    <property type="entry name" value="MnmG-rel_CS"/>
</dbReference>
<protein>
    <submittedName>
        <fullName evidence="6">Protein MTO1-like protein, mitochondrial</fullName>
    </submittedName>
</protein>
<dbReference type="PROSITE" id="PS01281">
    <property type="entry name" value="GIDA_2"/>
    <property type="match status" value="1"/>
</dbReference>
<dbReference type="FunFam" id="3.50.50.60:FF:000002">
    <property type="entry name" value="tRNA uridine 5-carboxymethylaminomethyl modification enzyme MnmG"/>
    <property type="match status" value="1"/>
</dbReference>
<name>A0AAE1LA76_9NEOP</name>
<dbReference type="InterPro" id="IPR044920">
    <property type="entry name" value="MnmG_C_subdom_sf"/>
</dbReference>
<evidence type="ECO:0000256" key="4">
    <source>
        <dbReference type="ARBA" id="ARBA00022827"/>
    </source>
</evidence>
<dbReference type="NCBIfam" id="TIGR00136">
    <property type="entry name" value="mnmG_gidA"/>
    <property type="match status" value="1"/>
</dbReference>
<evidence type="ECO:0000259" key="5">
    <source>
        <dbReference type="SMART" id="SM01228"/>
    </source>
</evidence>
<evidence type="ECO:0000313" key="6">
    <source>
        <dbReference type="EMBL" id="KAK3912183.1"/>
    </source>
</evidence>
<dbReference type="GO" id="GO:0005829">
    <property type="term" value="C:cytosol"/>
    <property type="evidence" value="ECO:0007669"/>
    <property type="project" value="TreeGrafter"/>
</dbReference>
<organism evidence="6 7">
    <name type="scientific">Frankliniella fusca</name>
    <dbReference type="NCBI Taxonomy" id="407009"/>
    <lineage>
        <taxon>Eukaryota</taxon>
        <taxon>Metazoa</taxon>
        <taxon>Ecdysozoa</taxon>
        <taxon>Arthropoda</taxon>
        <taxon>Hexapoda</taxon>
        <taxon>Insecta</taxon>
        <taxon>Pterygota</taxon>
        <taxon>Neoptera</taxon>
        <taxon>Paraneoptera</taxon>
        <taxon>Thysanoptera</taxon>
        <taxon>Terebrantia</taxon>
        <taxon>Thripoidea</taxon>
        <taxon>Thripidae</taxon>
        <taxon>Frankliniella</taxon>
    </lineage>
</organism>
<dbReference type="Gene3D" id="3.50.50.60">
    <property type="entry name" value="FAD/NAD(P)-binding domain"/>
    <property type="match status" value="2"/>
</dbReference>
<dbReference type="GO" id="GO:0002098">
    <property type="term" value="P:tRNA wobble uridine modification"/>
    <property type="evidence" value="ECO:0007669"/>
    <property type="project" value="InterPro"/>
</dbReference>
<dbReference type="InterPro" id="IPR040131">
    <property type="entry name" value="MnmG_N"/>
</dbReference>
<dbReference type="Gene3D" id="1.10.150.570">
    <property type="entry name" value="GidA associated domain, C-terminal subdomain"/>
    <property type="match status" value="1"/>
</dbReference>
<evidence type="ECO:0000313" key="7">
    <source>
        <dbReference type="Proteomes" id="UP001219518"/>
    </source>
</evidence>
<dbReference type="SUPFAM" id="SSF51905">
    <property type="entry name" value="FAD/NAD(P)-binding domain"/>
    <property type="match status" value="1"/>
</dbReference>
<proteinExistence type="inferred from homology"/>
<accession>A0AAE1LA76</accession>
<dbReference type="Proteomes" id="UP001219518">
    <property type="component" value="Unassembled WGS sequence"/>
</dbReference>
<sequence>MFRPIGKFRFKTIEITPWQLQKPKRLLSTSVSSNPHFDVVVVGGGHAGAEACAAAARMGARTLLITHKKETVGVMSCNPSFGGIGKGHLMREIDALDGVCGRICDISGIQYKVLNTKKGPAVWGLRAQMDRSLYKANMQKELFQNTPNLSVLEASVEDLILTEPTVSSTPNRSAVQKCSGIVLSDGNQIFSDAIILTTGTFLKGQINIGLEVRPAGRLGDAPAIGLANTLEKLNFQMGRLKTGTPPRLDKKSINFDVMTKHGGDKIPTPFSFLNDNVWMKAEDQVDCHMTFTNAEVSKIIRENQHLNRHIREEVLGPRYCPSIESKVLRFKKDVHQLWLEPEGLENDVIYPNGLSCTLPEDLQYELVRKIHGLENVTMLSPGYGVEYDFVDPRELNSSLETKKISGLFFAGQINGTTGYEEAASQGIIAGINAACKVLKKRPMTISRTEGYIGVLIDDLVTNGTSEPYRMFTSRAEFRLSLRPDNADERLTEKGYKVGCVSEKRYQVFCNSMQTLKDAISLLKDVKLPYQTWTTKIPLPSFASPHVRDAFHIIGDSNCQCPVSKLVEYMPNEFYQLKNLSYPMQQRLFIESQYEYVVKRQESDMEDLRKEEAFLIPSHIDFSNPSLAIGYEDQEKMRRVQPQTIAAASRIPGIRPSTLLRLMHFISKEQHQQQISKQV</sequence>
<dbReference type="EMBL" id="JAHWGI010000292">
    <property type="protein sequence ID" value="KAK3912183.1"/>
    <property type="molecule type" value="Genomic_DNA"/>
</dbReference>
<gene>
    <name evidence="6" type="ORF">KUF71_021753</name>
</gene>
<dbReference type="GO" id="GO:0030488">
    <property type="term" value="P:tRNA methylation"/>
    <property type="evidence" value="ECO:0007669"/>
    <property type="project" value="TreeGrafter"/>
</dbReference>
<comment type="caution">
    <text evidence="6">The sequence shown here is derived from an EMBL/GenBank/DDBJ whole genome shotgun (WGS) entry which is preliminary data.</text>
</comment>
<dbReference type="GO" id="GO:0050660">
    <property type="term" value="F:flavin adenine dinucleotide binding"/>
    <property type="evidence" value="ECO:0007669"/>
    <property type="project" value="InterPro"/>
</dbReference>
<reference evidence="6" key="2">
    <citation type="journal article" date="2023" name="BMC Genomics">
        <title>Pest status, molecular evolution, and epigenetic factors derived from the genome assembly of Frankliniella fusca, a thysanopteran phytovirus vector.</title>
        <authorList>
            <person name="Catto M.A."/>
            <person name="Labadie P.E."/>
            <person name="Jacobson A.L."/>
            <person name="Kennedy G.G."/>
            <person name="Srinivasan R."/>
            <person name="Hunt B.G."/>
        </authorList>
    </citation>
    <scope>NUCLEOTIDE SEQUENCE</scope>
    <source>
        <strain evidence="6">PL_HMW_Pooled</strain>
    </source>
</reference>
<evidence type="ECO:0000256" key="2">
    <source>
        <dbReference type="ARBA" id="ARBA00007653"/>
    </source>
</evidence>
<dbReference type="Pfam" id="PF13932">
    <property type="entry name" value="SAM_GIDA_C"/>
    <property type="match status" value="1"/>
</dbReference>